<reference evidence="23" key="1">
    <citation type="submission" date="2021-01" db="EMBL/GenBank/DDBJ databases">
        <authorList>
            <consortium name="Genoscope - CEA"/>
            <person name="William W."/>
        </authorList>
    </citation>
    <scope>NUCLEOTIDE SEQUENCE</scope>
</reference>
<dbReference type="PANTHER" id="PTHR27002">
    <property type="entry name" value="RECEPTOR-LIKE SERINE/THREONINE-PROTEIN KINASE SD1-8"/>
    <property type="match status" value="1"/>
</dbReference>
<evidence type="ECO:0000256" key="4">
    <source>
        <dbReference type="ARBA" id="ARBA00022679"/>
    </source>
</evidence>
<dbReference type="PANTHER" id="PTHR27002:SF1091">
    <property type="entry name" value="CYSTEINE-RICH RECEPTOR-LIKE PROTEIN KINASE 28-RELATED"/>
    <property type="match status" value="1"/>
</dbReference>
<dbReference type="Pfam" id="PF08879">
    <property type="entry name" value="WRC"/>
    <property type="match status" value="1"/>
</dbReference>
<evidence type="ECO:0000256" key="18">
    <source>
        <dbReference type="PROSITE-ProRule" id="PRU01002"/>
    </source>
</evidence>
<dbReference type="InterPro" id="IPR001245">
    <property type="entry name" value="Ser-Thr/Tyr_kinase_cat_dom"/>
</dbReference>
<dbReference type="PROSITE" id="PS51667">
    <property type="entry name" value="WRC"/>
    <property type="match status" value="1"/>
</dbReference>
<dbReference type="SUPFAM" id="SSF56112">
    <property type="entry name" value="Protein kinase-like (PK-like)"/>
    <property type="match status" value="1"/>
</dbReference>
<dbReference type="EC" id="2.7.11.1" evidence="2"/>
<feature type="binding site" evidence="19">
    <location>
        <position position="296"/>
    </location>
    <ligand>
        <name>ATP</name>
        <dbReference type="ChEBI" id="CHEBI:30616"/>
    </ligand>
</feature>
<keyword evidence="5" id="KW-0812">Transmembrane</keyword>
<dbReference type="EMBL" id="HG994367">
    <property type="protein sequence ID" value="CAF1711029.1"/>
    <property type="molecule type" value="Genomic_DNA"/>
</dbReference>
<evidence type="ECO:0000256" key="3">
    <source>
        <dbReference type="ARBA" id="ARBA00022527"/>
    </source>
</evidence>
<name>A0A816IL66_BRANA</name>
<keyword evidence="15" id="KW-0539">Nucleus</keyword>
<accession>A0A816IL66</accession>
<comment type="subcellular location">
    <subcellularLocation>
        <location evidence="1">Membrane</location>
        <topology evidence="1">Single-pass membrane protein</topology>
    </subcellularLocation>
</comment>
<feature type="compositionally biased region" description="Acidic residues" evidence="20">
    <location>
        <begin position="125"/>
        <end position="139"/>
    </location>
</feature>
<organism evidence="23">
    <name type="scientific">Brassica napus</name>
    <name type="common">Rape</name>
    <dbReference type="NCBI Taxonomy" id="3708"/>
    <lineage>
        <taxon>Eukaryota</taxon>
        <taxon>Viridiplantae</taxon>
        <taxon>Streptophyta</taxon>
        <taxon>Embryophyta</taxon>
        <taxon>Tracheophyta</taxon>
        <taxon>Spermatophyta</taxon>
        <taxon>Magnoliopsida</taxon>
        <taxon>eudicotyledons</taxon>
        <taxon>Gunneridae</taxon>
        <taxon>Pentapetalae</taxon>
        <taxon>rosids</taxon>
        <taxon>malvids</taxon>
        <taxon>Brassicales</taxon>
        <taxon>Brassicaceae</taxon>
        <taxon>Brassiceae</taxon>
        <taxon>Brassica</taxon>
    </lineage>
</organism>
<evidence type="ECO:0000256" key="15">
    <source>
        <dbReference type="ARBA" id="ARBA00023242"/>
    </source>
</evidence>
<feature type="domain" description="WRC" evidence="22">
    <location>
        <begin position="10"/>
        <end position="56"/>
    </location>
</feature>
<dbReference type="FunFam" id="1.10.510.10:FF:001023">
    <property type="entry name" value="Os07g0541700 protein"/>
    <property type="match status" value="1"/>
</dbReference>
<dbReference type="PROSITE" id="PS50011">
    <property type="entry name" value="PROTEIN_KINASE_DOM"/>
    <property type="match status" value="1"/>
</dbReference>
<evidence type="ECO:0000313" key="23">
    <source>
        <dbReference type="EMBL" id="CAF1711029.1"/>
    </source>
</evidence>
<evidence type="ECO:0000256" key="9">
    <source>
        <dbReference type="ARBA" id="ARBA00022777"/>
    </source>
</evidence>
<evidence type="ECO:0000256" key="20">
    <source>
        <dbReference type="SAM" id="MobiDB-lite"/>
    </source>
</evidence>
<dbReference type="InterPro" id="IPR017441">
    <property type="entry name" value="Protein_kinase_ATP_BS"/>
</dbReference>
<dbReference type="Pfam" id="PF07714">
    <property type="entry name" value="PK_Tyr_Ser-Thr"/>
    <property type="match status" value="1"/>
</dbReference>
<dbReference type="PROSITE" id="PS00107">
    <property type="entry name" value="PROTEIN_KINASE_ATP"/>
    <property type="match status" value="1"/>
</dbReference>
<dbReference type="Proteomes" id="UP001295469">
    <property type="component" value="Chromosome C03"/>
</dbReference>
<evidence type="ECO:0000256" key="10">
    <source>
        <dbReference type="ARBA" id="ARBA00022840"/>
    </source>
</evidence>
<dbReference type="InterPro" id="IPR000719">
    <property type="entry name" value="Prot_kinase_dom"/>
</dbReference>
<comment type="catalytic activity">
    <reaction evidence="16">
        <text>L-threonyl-[protein] + ATP = O-phospho-L-threonyl-[protein] + ADP + H(+)</text>
        <dbReference type="Rhea" id="RHEA:46608"/>
        <dbReference type="Rhea" id="RHEA-COMP:11060"/>
        <dbReference type="Rhea" id="RHEA-COMP:11605"/>
        <dbReference type="ChEBI" id="CHEBI:15378"/>
        <dbReference type="ChEBI" id="CHEBI:30013"/>
        <dbReference type="ChEBI" id="CHEBI:30616"/>
        <dbReference type="ChEBI" id="CHEBI:61977"/>
        <dbReference type="ChEBI" id="CHEBI:456216"/>
        <dbReference type="EC" id="2.7.11.1"/>
    </reaction>
</comment>
<feature type="non-terminal residue" evidence="23">
    <location>
        <position position="1"/>
    </location>
</feature>
<evidence type="ECO:0000256" key="14">
    <source>
        <dbReference type="ARBA" id="ARBA00023180"/>
    </source>
</evidence>
<evidence type="ECO:0000256" key="16">
    <source>
        <dbReference type="ARBA" id="ARBA00047899"/>
    </source>
</evidence>
<evidence type="ECO:0000256" key="13">
    <source>
        <dbReference type="ARBA" id="ARBA00023170"/>
    </source>
</evidence>
<keyword evidence="4" id="KW-0808">Transferase</keyword>
<evidence type="ECO:0000259" key="22">
    <source>
        <dbReference type="PROSITE" id="PS51667"/>
    </source>
</evidence>
<feature type="region of interest" description="Disordered" evidence="20">
    <location>
        <begin position="34"/>
        <end position="58"/>
    </location>
</feature>
<feature type="compositionally biased region" description="Polar residues" evidence="20">
    <location>
        <begin position="39"/>
        <end position="48"/>
    </location>
</feature>
<evidence type="ECO:0000256" key="2">
    <source>
        <dbReference type="ARBA" id="ARBA00012513"/>
    </source>
</evidence>
<proteinExistence type="predicted"/>
<dbReference type="GO" id="GO:0005524">
    <property type="term" value="F:ATP binding"/>
    <property type="evidence" value="ECO:0007669"/>
    <property type="project" value="UniProtKB-UniRule"/>
</dbReference>
<keyword evidence="3" id="KW-0723">Serine/threonine-protein kinase</keyword>
<comment type="catalytic activity">
    <reaction evidence="17">
        <text>L-seryl-[protein] + ATP = O-phospho-L-seryl-[protein] + ADP + H(+)</text>
        <dbReference type="Rhea" id="RHEA:17989"/>
        <dbReference type="Rhea" id="RHEA-COMP:9863"/>
        <dbReference type="Rhea" id="RHEA-COMP:11604"/>
        <dbReference type="ChEBI" id="CHEBI:15378"/>
        <dbReference type="ChEBI" id="CHEBI:29999"/>
        <dbReference type="ChEBI" id="CHEBI:30616"/>
        <dbReference type="ChEBI" id="CHEBI:83421"/>
        <dbReference type="ChEBI" id="CHEBI:456216"/>
        <dbReference type="EC" id="2.7.11.1"/>
    </reaction>
</comment>
<keyword evidence="11" id="KW-1133">Transmembrane helix</keyword>
<evidence type="ECO:0000256" key="17">
    <source>
        <dbReference type="ARBA" id="ARBA00048679"/>
    </source>
</evidence>
<keyword evidence="9" id="KW-0418">Kinase</keyword>
<keyword evidence="10 19" id="KW-0067">ATP-binding</keyword>
<dbReference type="FunFam" id="3.30.200.20:FF:000727">
    <property type="entry name" value="Cysteine-rich RLK (RECEPTOR-like protein kinase) 23"/>
    <property type="match status" value="1"/>
</dbReference>
<feature type="region of interest" description="Disordered" evidence="20">
    <location>
        <begin position="120"/>
        <end position="143"/>
    </location>
</feature>
<sequence length="431" mass="48558">NSRTSENEIVPDELRCNCSDGKQCGCKRRALEGKKMSETHTSQLSQKQKAAESTKRLLSSKIKPNEGGIRAWGLGKPKQRLMLMKIGDLQLDLVRIAHAYSKRGILKMQFAEMFCISSLSTTGSDSEDEEEEEEEEIEKEGEKEGGIRKKKKIFLDEEADEVPIAGEADTYEFDPVQGSFTANNTFAKNLNSLVSSLSSLTPKFMASTASLPETHLENQLTQLPFVEEKSKDMIVSDVFRQLQETSPSCIQGRKRILCGTHTVATDTYSQENELGRGGFGSVYKGMFSDGQEIAVKRLSNTSGEGDIEFKNEIMLLAKLRHRNLARLLGFCIKGEERLLVYEFIKNASLDRFIFADLEKCQLLDWGMRYKMIEGVARGLLYLHEDSPPSMHRCQRIIHRDLKASKILLDQEMNPKIADFGLAKVFEIGQTM</sequence>
<evidence type="ECO:0000256" key="8">
    <source>
        <dbReference type="ARBA" id="ARBA00022741"/>
    </source>
</evidence>
<feature type="domain" description="Protein kinase" evidence="21">
    <location>
        <begin position="268"/>
        <end position="431"/>
    </location>
</feature>
<dbReference type="GO" id="GO:0016020">
    <property type="term" value="C:membrane"/>
    <property type="evidence" value="ECO:0007669"/>
    <property type="project" value="UniProtKB-SubCell"/>
</dbReference>
<keyword evidence="12" id="KW-0472">Membrane</keyword>
<protein>
    <recommendedName>
        <fullName evidence="2">non-specific serine/threonine protein kinase</fullName>
        <ecNumber evidence="2">2.7.11.1</ecNumber>
    </recommendedName>
</protein>
<evidence type="ECO:0000256" key="19">
    <source>
        <dbReference type="PROSITE-ProRule" id="PRU10141"/>
    </source>
</evidence>
<evidence type="ECO:0000256" key="7">
    <source>
        <dbReference type="ARBA" id="ARBA00022737"/>
    </source>
</evidence>
<keyword evidence="13" id="KW-0675">Receptor</keyword>
<evidence type="ECO:0000256" key="5">
    <source>
        <dbReference type="ARBA" id="ARBA00022692"/>
    </source>
</evidence>
<dbReference type="Gene3D" id="3.30.200.20">
    <property type="entry name" value="Phosphorylase Kinase, domain 1"/>
    <property type="match status" value="1"/>
</dbReference>
<comment type="caution">
    <text evidence="18">Lacks conserved residue(s) required for the propagation of feature annotation.</text>
</comment>
<evidence type="ECO:0000259" key="21">
    <source>
        <dbReference type="PROSITE" id="PS50011"/>
    </source>
</evidence>
<evidence type="ECO:0000256" key="12">
    <source>
        <dbReference type="ARBA" id="ARBA00023136"/>
    </source>
</evidence>
<evidence type="ECO:0000256" key="11">
    <source>
        <dbReference type="ARBA" id="ARBA00022989"/>
    </source>
</evidence>
<keyword evidence="7" id="KW-0677">Repeat</keyword>
<dbReference type="InterPro" id="IPR014977">
    <property type="entry name" value="WRC_dom"/>
</dbReference>
<dbReference type="Gene3D" id="1.10.510.10">
    <property type="entry name" value="Transferase(Phosphotransferase) domain 1"/>
    <property type="match status" value="1"/>
</dbReference>
<keyword evidence="8 19" id="KW-0547">Nucleotide-binding</keyword>
<evidence type="ECO:0000256" key="6">
    <source>
        <dbReference type="ARBA" id="ARBA00022729"/>
    </source>
</evidence>
<keyword evidence="6" id="KW-0732">Signal</keyword>
<keyword evidence="14" id="KW-0325">Glycoprotein</keyword>
<evidence type="ECO:0000256" key="1">
    <source>
        <dbReference type="ARBA" id="ARBA00004167"/>
    </source>
</evidence>
<gene>
    <name evidence="23" type="ORF">DARMORV10_C03P83340.1</name>
</gene>
<dbReference type="AlphaFoldDB" id="A0A816IL66"/>
<dbReference type="GO" id="GO:0004674">
    <property type="term" value="F:protein serine/threonine kinase activity"/>
    <property type="evidence" value="ECO:0007669"/>
    <property type="project" value="UniProtKB-KW"/>
</dbReference>
<dbReference type="InterPro" id="IPR011009">
    <property type="entry name" value="Kinase-like_dom_sf"/>
</dbReference>